<dbReference type="GeneID" id="56080160"/>
<reference evidence="2 3" key="1">
    <citation type="submission" date="2020-07" db="EMBL/GenBank/DDBJ databases">
        <title>Halosimplex pelagicum sp. nov. and Halosimplex rubrum sp. nov., isolated from salted brown alga Laminaria, and emended description of the genus Halosimplex.</title>
        <authorList>
            <person name="Cui H."/>
        </authorList>
    </citation>
    <scope>NUCLEOTIDE SEQUENCE [LARGE SCALE GENOMIC DNA]</scope>
    <source>
        <strain evidence="2 3">R27</strain>
    </source>
</reference>
<dbReference type="EMBL" id="CP058910">
    <property type="protein sequence ID" value="QLH79406.1"/>
    <property type="molecule type" value="Genomic_DNA"/>
</dbReference>
<accession>A0A7D5P2L6</accession>
<gene>
    <name evidence="2" type="ORF">HZS55_19815</name>
</gene>
<evidence type="ECO:0000313" key="2">
    <source>
        <dbReference type="EMBL" id="QLH79406.1"/>
    </source>
</evidence>
<dbReference type="Proteomes" id="UP000509667">
    <property type="component" value="Chromosome"/>
</dbReference>
<proteinExistence type="predicted"/>
<dbReference type="RefSeq" id="WP_179909273.1">
    <property type="nucleotide sequence ID" value="NZ_CP058910.1"/>
</dbReference>
<dbReference type="KEGG" id="hrr:HZS55_19815"/>
<evidence type="ECO:0000256" key="1">
    <source>
        <dbReference type="SAM" id="Phobius"/>
    </source>
</evidence>
<evidence type="ECO:0008006" key="4">
    <source>
        <dbReference type="Google" id="ProtNLM"/>
    </source>
</evidence>
<keyword evidence="3" id="KW-1185">Reference proteome</keyword>
<keyword evidence="1" id="KW-0472">Membrane</keyword>
<keyword evidence="1" id="KW-0812">Transmembrane</keyword>
<protein>
    <recommendedName>
        <fullName evidence="4">Type IV pilin N-terminal domain-containing protein</fullName>
    </recommendedName>
</protein>
<keyword evidence="1" id="KW-1133">Transmembrane helix</keyword>
<name>A0A7D5P2L6_9EURY</name>
<dbReference type="OrthoDB" id="235885at2157"/>
<dbReference type="AlphaFoldDB" id="A0A7D5P2L6"/>
<organism evidence="2 3">
    <name type="scientific">Halosimplex rubrum</name>
    <dbReference type="NCBI Taxonomy" id="869889"/>
    <lineage>
        <taxon>Archaea</taxon>
        <taxon>Methanobacteriati</taxon>
        <taxon>Methanobacteriota</taxon>
        <taxon>Stenosarchaea group</taxon>
        <taxon>Halobacteria</taxon>
        <taxon>Halobacteriales</taxon>
        <taxon>Haloarculaceae</taxon>
        <taxon>Halosimplex</taxon>
    </lineage>
</organism>
<sequence length="175" mass="18165">MASSRSGLVGDERGGVERWVVWLVALAVVGGLVGSVVYLDDELRRDSPGADFSVSFDADAGALTVEHAGGDPIADRTTERLSVAVRDGSTGTGEEVVWVGDSPGATERGVGYPVRPGDSLTVDDPRVDADGDGSYLDAERSVGFYLESGDSVRVVWTGSMRGTTQTVTLANATLG</sequence>
<feature type="transmembrane region" description="Helical" evidence="1">
    <location>
        <begin position="20"/>
        <end position="39"/>
    </location>
</feature>
<evidence type="ECO:0000313" key="3">
    <source>
        <dbReference type="Proteomes" id="UP000509667"/>
    </source>
</evidence>